<evidence type="ECO:0000313" key="1">
    <source>
        <dbReference type="EMBL" id="EEC01180.1"/>
    </source>
</evidence>
<accession>B7P3K8</accession>
<dbReference type="AlphaFoldDB" id="B7P3K8"/>
<keyword evidence="3" id="KW-1185">Reference proteome</keyword>
<dbReference type="PaxDb" id="6945-B7P3K8"/>
<reference evidence="2" key="2">
    <citation type="submission" date="2020-05" db="UniProtKB">
        <authorList>
            <consortium name="EnsemblMetazoa"/>
        </authorList>
    </citation>
    <scope>IDENTIFICATION</scope>
    <source>
        <strain evidence="2">wikel</strain>
    </source>
</reference>
<organism>
    <name type="scientific">Ixodes scapularis</name>
    <name type="common">Black-legged tick</name>
    <name type="synonym">Deer tick</name>
    <dbReference type="NCBI Taxonomy" id="6945"/>
    <lineage>
        <taxon>Eukaryota</taxon>
        <taxon>Metazoa</taxon>
        <taxon>Ecdysozoa</taxon>
        <taxon>Arthropoda</taxon>
        <taxon>Chelicerata</taxon>
        <taxon>Arachnida</taxon>
        <taxon>Acari</taxon>
        <taxon>Parasitiformes</taxon>
        <taxon>Ixodida</taxon>
        <taxon>Ixodoidea</taxon>
        <taxon>Ixodidae</taxon>
        <taxon>Ixodinae</taxon>
        <taxon>Ixodes</taxon>
    </lineage>
</organism>
<gene>
    <name evidence="1" type="ORF">IscW_ISCW000438</name>
</gene>
<dbReference type="EMBL" id="ABJB010081419">
    <property type="status" value="NOT_ANNOTATED_CDS"/>
    <property type="molecule type" value="Genomic_DNA"/>
</dbReference>
<name>B7P3K8_IXOSC</name>
<dbReference type="VEuPathDB" id="VectorBase:ISCI000438"/>
<dbReference type="Proteomes" id="UP000001555">
    <property type="component" value="Unassembled WGS sequence"/>
</dbReference>
<evidence type="ECO:0000313" key="2">
    <source>
        <dbReference type="EnsemblMetazoa" id="ISCW000438-PA"/>
    </source>
</evidence>
<dbReference type="HOGENOM" id="CLU_2017721_0_0_1"/>
<evidence type="ECO:0000313" key="3">
    <source>
        <dbReference type="Proteomes" id="UP000001555"/>
    </source>
</evidence>
<dbReference type="EMBL" id="DS629320">
    <property type="protein sequence ID" value="EEC01180.1"/>
    <property type="molecule type" value="Genomic_DNA"/>
</dbReference>
<dbReference type="InParanoid" id="B7P3K8"/>
<proteinExistence type="predicted"/>
<dbReference type="VEuPathDB" id="VectorBase:ISCW000438"/>
<sequence>MRHPNVADCFPFGESKTKGRRARFPKFTTTSRGLQSLDDDRHEKRNVKYYGCLERGHSPRSRLRTLQIPRGSEMPCVCTLGLPLRRTSARFPRIFPTGRDVQMKDTKRGAAITVMTNIHMHMT</sequence>
<reference evidence="1 3" key="1">
    <citation type="submission" date="2008-03" db="EMBL/GenBank/DDBJ databases">
        <title>Annotation of Ixodes scapularis.</title>
        <authorList>
            <consortium name="Ixodes scapularis Genome Project Consortium"/>
            <person name="Caler E."/>
            <person name="Hannick L.I."/>
            <person name="Bidwell S."/>
            <person name="Joardar V."/>
            <person name="Thiagarajan M."/>
            <person name="Amedeo P."/>
            <person name="Galinsky K.J."/>
            <person name="Schobel S."/>
            <person name="Inman J."/>
            <person name="Hostetler J."/>
            <person name="Miller J."/>
            <person name="Hammond M."/>
            <person name="Megy K."/>
            <person name="Lawson D."/>
            <person name="Kodira C."/>
            <person name="Sutton G."/>
            <person name="Meyer J."/>
            <person name="Hill C.A."/>
            <person name="Birren B."/>
            <person name="Nene V."/>
            <person name="Collins F."/>
            <person name="Alarcon-Chaidez F."/>
            <person name="Wikel S."/>
            <person name="Strausberg R."/>
        </authorList>
    </citation>
    <scope>NUCLEOTIDE SEQUENCE [LARGE SCALE GENOMIC DNA]</scope>
    <source>
        <strain evidence="3">Wikel</strain>
        <strain evidence="1">Wikel colony</strain>
    </source>
</reference>
<protein>
    <submittedName>
        <fullName evidence="1 2">Uncharacterized protein</fullName>
    </submittedName>
</protein>
<dbReference type="EnsemblMetazoa" id="ISCW000438-RA">
    <property type="protein sequence ID" value="ISCW000438-PA"/>
    <property type="gene ID" value="ISCW000438"/>
</dbReference>